<dbReference type="RefSeq" id="WP_143848458.1">
    <property type="nucleotide sequence ID" value="NZ_VLXZ01000005.1"/>
</dbReference>
<dbReference type="InterPro" id="IPR029058">
    <property type="entry name" value="AB_hydrolase_fold"/>
</dbReference>
<evidence type="ECO:0000313" key="3">
    <source>
        <dbReference type="EMBL" id="TSB46561.1"/>
    </source>
</evidence>
<sequence length="250" mass="28182">MYSFIDIGNTSQETLVLIHGLGSKKESWAFQLELAEHFRVIVPDLRGHGESIIEEDISLKSFASDILALLDSLQITKAHFCGLSLGGIVAQEILRRSPDRVQSLILSNTSSYIPYSLGYMAVEGRRAKLDTLNDEDYERHVLSLCLDKALEEEHFEALRLMLFKINRNTYLRAANSVVGVNYTHTLFLNPRPTLVIGSLFDRITYYVNALTTNVSAPFSTLKTLTSASHVPHIEEPQVYNKLVKSFIHQL</sequence>
<dbReference type="AlphaFoldDB" id="A0A553ZYN9"/>
<evidence type="ECO:0000313" key="4">
    <source>
        <dbReference type="Proteomes" id="UP000318521"/>
    </source>
</evidence>
<feature type="domain" description="AB hydrolase-1" evidence="2">
    <location>
        <begin position="14"/>
        <end position="123"/>
    </location>
</feature>
<dbReference type="GO" id="GO:0016020">
    <property type="term" value="C:membrane"/>
    <property type="evidence" value="ECO:0007669"/>
    <property type="project" value="TreeGrafter"/>
</dbReference>
<gene>
    <name evidence="3" type="ORF">FN960_09355</name>
</gene>
<dbReference type="InterPro" id="IPR000073">
    <property type="entry name" value="AB_hydrolase_1"/>
</dbReference>
<proteinExistence type="predicted"/>
<evidence type="ECO:0000259" key="2">
    <source>
        <dbReference type="Pfam" id="PF00561"/>
    </source>
</evidence>
<keyword evidence="4" id="KW-1185">Reference proteome</keyword>
<comment type="caution">
    <text evidence="3">The sequence shown here is derived from an EMBL/GenBank/DDBJ whole genome shotgun (WGS) entry which is preliminary data.</text>
</comment>
<dbReference type="Proteomes" id="UP000318521">
    <property type="component" value="Unassembled WGS sequence"/>
</dbReference>
<accession>A0A553ZYN9</accession>
<dbReference type="PRINTS" id="PR00111">
    <property type="entry name" value="ABHYDROLASE"/>
</dbReference>
<dbReference type="PANTHER" id="PTHR43798">
    <property type="entry name" value="MONOACYLGLYCEROL LIPASE"/>
    <property type="match status" value="1"/>
</dbReference>
<dbReference type="Gene3D" id="3.40.50.1820">
    <property type="entry name" value="alpha/beta hydrolase"/>
    <property type="match status" value="1"/>
</dbReference>
<dbReference type="InterPro" id="IPR050266">
    <property type="entry name" value="AB_hydrolase_sf"/>
</dbReference>
<dbReference type="PANTHER" id="PTHR43798:SF31">
    <property type="entry name" value="AB HYDROLASE SUPERFAMILY PROTEIN YCLE"/>
    <property type="match status" value="1"/>
</dbReference>
<dbReference type="OrthoDB" id="9805423at2"/>
<evidence type="ECO:0000256" key="1">
    <source>
        <dbReference type="ARBA" id="ARBA00022801"/>
    </source>
</evidence>
<dbReference type="Pfam" id="PF00561">
    <property type="entry name" value="Abhydrolase_1"/>
    <property type="match status" value="1"/>
</dbReference>
<reference evidence="3 4" key="1">
    <citation type="submission" date="2019-07" db="EMBL/GenBank/DDBJ databases">
        <authorList>
            <person name="Park Y.J."/>
            <person name="Jeong S.E."/>
            <person name="Jung H.S."/>
        </authorList>
    </citation>
    <scope>NUCLEOTIDE SEQUENCE [LARGE SCALE GENOMIC DNA]</scope>
    <source>
        <strain evidence="4">P16(2019)</strain>
    </source>
</reference>
<name>A0A553ZYN9_9BACI</name>
<dbReference type="EMBL" id="VLXZ01000005">
    <property type="protein sequence ID" value="TSB46561.1"/>
    <property type="molecule type" value="Genomic_DNA"/>
</dbReference>
<protein>
    <submittedName>
        <fullName evidence="3">Alpha/beta hydrolase</fullName>
    </submittedName>
</protein>
<dbReference type="SUPFAM" id="SSF53474">
    <property type="entry name" value="alpha/beta-Hydrolases"/>
    <property type="match status" value="1"/>
</dbReference>
<keyword evidence="1 3" id="KW-0378">Hydrolase</keyword>
<organism evidence="3 4">
    <name type="scientific">Alkalicoccobacillus porphyridii</name>
    <dbReference type="NCBI Taxonomy" id="2597270"/>
    <lineage>
        <taxon>Bacteria</taxon>
        <taxon>Bacillati</taxon>
        <taxon>Bacillota</taxon>
        <taxon>Bacilli</taxon>
        <taxon>Bacillales</taxon>
        <taxon>Bacillaceae</taxon>
        <taxon>Alkalicoccobacillus</taxon>
    </lineage>
</organism>
<dbReference type="GO" id="GO:0016787">
    <property type="term" value="F:hydrolase activity"/>
    <property type="evidence" value="ECO:0007669"/>
    <property type="project" value="UniProtKB-KW"/>
</dbReference>